<evidence type="ECO:0000313" key="8">
    <source>
        <dbReference type="EMBL" id="ATB45303.1"/>
    </source>
</evidence>
<dbReference type="PROSITE" id="PS00688">
    <property type="entry name" value="SIGMA54_INTERACT_3"/>
    <property type="match status" value="1"/>
</dbReference>
<dbReference type="KEGG" id="mmas:MYMAC_000888"/>
<dbReference type="EMBL" id="CP022203">
    <property type="protein sequence ID" value="ATB45303.1"/>
    <property type="molecule type" value="Genomic_DNA"/>
</dbReference>
<reference evidence="8 9" key="1">
    <citation type="submission" date="2017-06" db="EMBL/GenBank/DDBJ databases">
        <title>Sequencing and comparative analysis of myxobacterial genomes.</title>
        <authorList>
            <person name="Rupp O."/>
            <person name="Goesmann A."/>
            <person name="Sogaard-Andersen L."/>
        </authorList>
    </citation>
    <scope>NUCLEOTIDE SEQUENCE [LARGE SCALE GENOMIC DNA]</scope>
    <source>
        <strain evidence="8 9">DSM 14697</strain>
    </source>
</reference>
<keyword evidence="5" id="KW-0804">Transcription</keyword>
<dbReference type="InterPro" id="IPR025662">
    <property type="entry name" value="Sigma_54_int_dom_ATP-bd_1"/>
</dbReference>
<sequence>MHTKAPGVMRAKASADVTTADSPVRRGPERRAEHVPALTLFAHPRPYRVGERCLLEALADGREVALSRNAPDFTPPGEQLGGPLADPFLSRKPLRFIPGPEGRILLDPGEGSQVIVAGAPLQGVRELSAEEVTDGVTLELGGRVGLVLHLAEPGLEGSLAALDMVGTSLGLQRVRQRIAQVADLVVPVLIRGETGAGKELIARAVHEHSARRQRPFLSLNLGAIPKELAAAELFGARKGAFTGAVRDQKGVFLAADGGTLFLDEVGEAPPEVQVMLLRVLETGEFFPVGAHGPVKVDVRLLAATDARLEAQIDEGRFKAPLLHRLAGYVIRVPPLRERREDIGLLFHHFAQQELRALGAASRLHAGDASAEPWLPVGLASRLVRYAWPGNIRQLRNVTRRLVIDNRDQPSLRLDAELERELSAPSAASPGPPSPPPAAPAAPEVKRRKASDITEAELVAALRECAWDLNPTADRLGIARASLYDLIQRHPNIRTAGRLSEAEIARAHHECQGDLDAMTRRLQVSRKALARRVKELGLGGNER</sequence>
<dbReference type="SUPFAM" id="SSF52540">
    <property type="entry name" value="P-loop containing nucleoside triphosphate hydrolases"/>
    <property type="match status" value="1"/>
</dbReference>
<dbReference type="PROSITE" id="PS00676">
    <property type="entry name" value="SIGMA54_INTERACT_2"/>
    <property type="match status" value="1"/>
</dbReference>
<evidence type="ECO:0000256" key="3">
    <source>
        <dbReference type="ARBA" id="ARBA00023015"/>
    </source>
</evidence>
<keyword evidence="9" id="KW-1185">Reference proteome</keyword>
<gene>
    <name evidence="8" type="ORF">MYMAC_000888</name>
</gene>
<dbReference type="RefSeq" id="WP_239989350.1">
    <property type="nucleotide sequence ID" value="NZ_CP022203.1"/>
</dbReference>
<dbReference type="GO" id="GO:0006355">
    <property type="term" value="P:regulation of DNA-templated transcription"/>
    <property type="evidence" value="ECO:0007669"/>
    <property type="project" value="InterPro"/>
</dbReference>
<dbReference type="InterPro" id="IPR058031">
    <property type="entry name" value="AAA_lid_NorR"/>
</dbReference>
<dbReference type="PROSITE" id="PS00675">
    <property type="entry name" value="SIGMA54_INTERACT_1"/>
    <property type="match status" value="1"/>
</dbReference>
<keyword evidence="2" id="KW-0067">ATP-binding</keyword>
<organism evidence="8 9">
    <name type="scientific">Corallococcus macrosporus DSM 14697</name>
    <dbReference type="NCBI Taxonomy" id="1189310"/>
    <lineage>
        <taxon>Bacteria</taxon>
        <taxon>Pseudomonadati</taxon>
        <taxon>Myxococcota</taxon>
        <taxon>Myxococcia</taxon>
        <taxon>Myxococcales</taxon>
        <taxon>Cystobacterineae</taxon>
        <taxon>Myxococcaceae</taxon>
        <taxon>Corallococcus</taxon>
    </lineage>
</organism>
<dbReference type="AlphaFoldDB" id="A0A250JNR3"/>
<evidence type="ECO:0000256" key="1">
    <source>
        <dbReference type="ARBA" id="ARBA00022741"/>
    </source>
</evidence>
<dbReference type="InterPro" id="IPR025944">
    <property type="entry name" value="Sigma_54_int_dom_CS"/>
</dbReference>
<proteinExistence type="predicted"/>
<dbReference type="InterPro" id="IPR003593">
    <property type="entry name" value="AAA+_ATPase"/>
</dbReference>
<name>A0A250JNR3_9BACT</name>
<feature type="compositionally biased region" description="Pro residues" evidence="6">
    <location>
        <begin position="429"/>
        <end position="439"/>
    </location>
</feature>
<dbReference type="Pfam" id="PF00158">
    <property type="entry name" value="Sigma54_activat"/>
    <property type="match status" value="1"/>
</dbReference>
<feature type="domain" description="Sigma-54 factor interaction" evidence="7">
    <location>
        <begin position="164"/>
        <end position="403"/>
    </location>
</feature>
<feature type="region of interest" description="Disordered" evidence="6">
    <location>
        <begin position="419"/>
        <end position="448"/>
    </location>
</feature>
<evidence type="ECO:0000256" key="5">
    <source>
        <dbReference type="ARBA" id="ARBA00023163"/>
    </source>
</evidence>
<keyword evidence="1" id="KW-0547">Nucleotide-binding</keyword>
<accession>A0A250JNR3</accession>
<evidence type="ECO:0000259" key="7">
    <source>
        <dbReference type="PROSITE" id="PS50045"/>
    </source>
</evidence>
<keyword evidence="4" id="KW-0238">DNA-binding</keyword>
<dbReference type="Gene3D" id="1.10.8.60">
    <property type="match status" value="1"/>
</dbReference>
<evidence type="ECO:0000256" key="2">
    <source>
        <dbReference type="ARBA" id="ARBA00022840"/>
    </source>
</evidence>
<dbReference type="Pfam" id="PF25601">
    <property type="entry name" value="AAA_lid_14"/>
    <property type="match status" value="1"/>
</dbReference>
<protein>
    <submittedName>
        <fullName evidence="8">ATPase AAA</fullName>
    </submittedName>
</protein>
<dbReference type="FunFam" id="3.40.50.300:FF:000006">
    <property type="entry name" value="DNA-binding transcriptional regulator NtrC"/>
    <property type="match status" value="1"/>
</dbReference>
<dbReference type="InterPro" id="IPR002078">
    <property type="entry name" value="Sigma_54_int"/>
</dbReference>
<dbReference type="PROSITE" id="PS50045">
    <property type="entry name" value="SIGMA54_INTERACT_4"/>
    <property type="match status" value="1"/>
</dbReference>
<dbReference type="GO" id="GO:0005524">
    <property type="term" value="F:ATP binding"/>
    <property type="evidence" value="ECO:0007669"/>
    <property type="project" value="UniProtKB-KW"/>
</dbReference>
<dbReference type="PANTHER" id="PTHR32071:SF57">
    <property type="entry name" value="C4-DICARBOXYLATE TRANSPORT TRANSCRIPTIONAL REGULATORY PROTEIN DCTD"/>
    <property type="match status" value="1"/>
</dbReference>
<dbReference type="CDD" id="cd00009">
    <property type="entry name" value="AAA"/>
    <property type="match status" value="1"/>
</dbReference>
<evidence type="ECO:0000313" key="9">
    <source>
        <dbReference type="Proteomes" id="UP000217343"/>
    </source>
</evidence>
<dbReference type="InterPro" id="IPR025943">
    <property type="entry name" value="Sigma_54_int_dom_ATP-bd_2"/>
</dbReference>
<evidence type="ECO:0000256" key="4">
    <source>
        <dbReference type="ARBA" id="ARBA00023125"/>
    </source>
</evidence>
<dbReference type="InterPro" id="IPR027417">
    <property type="entry name" value="P-loop_NTPase"/>
</dbReference>
<dbReference type="Proteomes" id="UP000217343">
    <property type="component" value="Chromosome"/>
</dbReference>
<dbReference type="SMART" id="SM00382">
    <property type="entry name" value="AAA"/>
    <property type="match status" value="1"/>
</dbReference>
<feature type="region of interest" description="Disordered" evidence="6">
    <location>
        <begin position="1"/>
        <end position="31"/>
    </location>
</feature>
<dbReference type="GO" id="GO:0003677">
    <property type="term" value="F:DNA binding"/>
    <property type="evidence" value="ECO:0007669"/>
    <property type="project" value="UniProtKB-KW"/>
</dbReference>
<dbReference type="PANTHER" id="PTHR32071">
    <property type="entry name" value="TRANSCRIPTIONAL REGULATORY PROTEIN"/>
    <property type="match status" value="1"/>
</dbReference>
<evidence type="ECO:0000256" key="6">
    <source>
        <dbReference type="SAM" id="MobiDB-lite"/>
    </source>
</evidence>
<dbReference type="Gene3D" id="3.40.50.300">
    <property type="entry name" value="P-loop containing nucleotide triphosphate hydrolases"/>
    <property type="match status" value="1"/>
</dbReference>
<keyword evidence="3" id="KW-0805">Transcription regulation</keyword>